<keyword evidence="2" id="KW-1185">Reference proteome</keyword>
<proteinExistence type="predicted"/>
<protein>
    <submittedName>
        <fullName evidence="1">Unnamed protein product</fullName>
    </submittedName>
</protein>
<reference evidence="1" key="1">
    <citation type="submission" date="2023-04" db="EMBL/GenBank/DDBJ databases">
        <title>Ambrosiozyma monospora NBRC 10751.</title>
        <authorList>
            <person name="Ichikawa N."/>
            <person name="Sato H."/>
            <person name="Tonouchi N."/>
        </authorList>
    </citation>
    <scope>NUCLEOTIDE SEQUENCE</scope>
    <source>
        <strain evidence="1">NBRC 10751</strain>
    </source>
</reference>
<accession>A0ACB5SZW7</accession>
<name>A0ACB5SZW7_AMBMO</name>
<evidence type="ECO:0000313" key="2">
    <source>
        <dbReference type="Proteomes" id="UP001165064"/>
    </source>
</evidence>
<gene>
    <name evidence="1" type="ORF">Amon02_000321100</name>
</gene>
<dbReference type="EMBL" id="BSXS01001995">
    <property type="protein sequence ID" value="GME77884.1"/>
    <property type="molecule type" value="Genomic_DNA"/>
</dbReference>
<sequence length="189" mass="19985">MKAIKKVRTVIPIEKRNKWVVFSVCLMASSLDNLSVSGGITSTVSVQEAFNTTSTNATWVISAYALTLGAFILISGKLSDILGADNILMFGTCVMSSFSLICAAIEKSVIALIIFRAFQGIGASALVPSGIAFTAGYFAYDFNVMQKANRLLSIALTGALGLGTLIGGAFALTSIGYNYSFAFDHFGFD</sequence>
<evidence type="ECO:0000313" key="1">
    <source>
        <dbReference type="EMBL" id="GME77884.1"/>
    </source>
</evidence>
<organism evidence="1 2">
    <name type="scientific">Ambrosiozyma monospora</name>
    <name type="common">Yeast</name>
    <name type="synonym">Endomycopsis monosporus</name>
    <dbReference type="NCBI Taxonomy" id="43982"/>
    <lineage>
        <taxon>Eukaryota</taxon>
        <taxon>Fungi</taxon>
        <taxon>Dikarya</taxon>
        <taxon>Ascomycota</taxon>
        <taxon>Saccharomycotina</taxon>
        <taxon>Pichiomycetes</taxon>
        <taxon>Pichiales</taxon>
        <taxon>Pichiaceae</taxon>
        <taxon>Ambrosiozyma</taxon>
    </lineage>
</organism>
<dbReference type="Proteomes" id="UP001165064">
    <property type="component" value="Unassembled WGS sequence"/>
</dbReference>
<comment type="caution">
    <text evidence="1">The sequence shown here is derived from an EMBL/GenBank/DDBJ whole genome shotgun (WGS) entry which is preliminary data.</text>
</comment>